<comment type="caution">
    <text evidence="1">The sequence shown here is derived from an EMBL/GenBank/DDBJ whole genome shotgun (WGS) entry which is preliminary data.</text>
</comment>
<dbReference type="AlphaFoldDB" id="A0A0W0ZKA1"/>
<name>A0A0W0ZKA1_9GAMM</name>
<evidence type="ECO:0000313" key="2">
    <source>
        <dbReference type="Proteomes" id="UP000054926"/>
    </source>
</evidence>
<keyword evidence="2" id="KW-1185">Reference proteome</keyword>
<dbReference type="PATRIC" id="fig|947033.5.peg.2850"/>
<gene>
    <name evidence="1" type="ORF">Lste_2685</name>
</gene>
<accession>A0A0W0ZKA1</accession>
<dbReference type="Proteomes" id="UP000054926">
    <property type="component" value="Unassembled WGS sequence"/>
</dbReference>
<reference evidence="1 2" key="1">
    <citation type="submission" date="2015-11" db="EMBL/GenBank/DDBJ databases">
        <title>Genomic analysis of 38 Legionella species identifies large and diverse effector repertoires.</title>
        <authorList>
            <person name="Burstein D."/>
            <person name="Amaro F."/>
            <person name="Zusman T."/>
            <person name="Lifshitz Z."/>
            <person name="Cohen O."/>
            <person name="Gilbert J.A."/>
            <person name="Pupko T."/>
            <person name="Shuman H.A."/>
            <person name="Segal G."/>
        </authorList>
    </citation>
    <scope>NUCLEOTIDE SEQUENCE [LARGE SCALE GENOMIC DNA]</scope>
    <source>
        <strain evidence="1 2">IMVS3376</strain>
    </source>
</reference>
<evidence type="ECO:0000313" key="1">
    <source>
        <dbReference type="EMBL" id="KTD69527.1"/>
    </source>
</evidence>
<organism evidence="1 2">
    <name type="scientific">Legionella steelei</name>
    <dbReference type="NCBI Taxonomy" id="947033"/>
    <lineage>
        <taxon>Bacteria</taxon>
        <taxon>Pseudomonadati</taxon>
        <taxon>Pseudomonadota</taxon>
        <taxon>Gammaproteobacteria</taxon>
        <taxon>Legionellales</taxon>
        <taxon>Legionellaceae</taxon>
        <taxon>Legionella</taxon>
    </lineage>
</organism>
<dbReference type="EMBL" id="LNYY01000019">
    <property type="protein sequence ID" value="KTD69527.1"/>
    <property type="molecule type" value="Genomic_DNA"/>
</dbReference>
<sequence length="171" mass="19108">MSKINLVIQVQGEQYFPAVKHKADFAYVGQLAINAPEPVENTKERGETLHDIIHLLEEDKKQLVQSFEQYRKAILSTREDEELTPELFRARLLDLYIKHLSQSNNTVSVAALAQSNGQPVIAGVPQKEQQATTEMLASALADWITTKQVDADDIFEALEKRSTVTLGGQGF</sequence>
<protein>
    <submittedName>
        <fullName evidence="1">Uncharacterized protein</fullName>
    </submittedName>
</protein>
<proteinExistence type="predicted"/>